<gene>
    <name evidence="1" type="ORF">MA16_Dca019800</name>
</gene>
<sequence length="89" mass="10619">MKRTFIENLSVKNTYGKFSKELRRKICEKNQQNISAGKNGSAKFSMSSFHWNFRQPDHQNFGRIILSERLMKFPTNNIRRKFSDGNREF</sequence>
<reference evidence="1 2" key="2">
    <citation type="journal article" date="2017" name="Nature">
        <title>The Apostasia genome and the evolution of orchids.</title>
        <authorList>
            <person name="Zhang G.Q."/>
            <person name="Liu K.W."/>
            <person name="Li Z."/>
            <person name="Lohaus R."/>
            <person name="Hsiao Y.Y."/>
            <person name="Niu S.C."/>
            <person name="Wang J.Y."/>
            <person name="Lin Y.C."/>
            <person name="Xu Q."/>
            <person name="Chen L.J."/>
            <person name="Yoshida K."/>
            <person name="Fujiwara S."/>
            <person name="Wang Z.W."/>
            <person name="Zhang Y.Q."/>
            <person name="Mitsuda N."/>
            <person name="Wang M."/>
            <person name="Liu G.H."/>
            <person name="Pecoraro L."/>
            <person name="Huang H.X."/>
            <person name="Xiao X.J."/>
            <person name="Lin M."/>
            <person name="Wu X.Y."/>
            <person name="Wu W.L."/>
            <person name="Chen Y.Y."/>
            <person name="Chang S.B."/>
            <person name="Sakamoto S."/>
            <person name="Ohme-Takagi M."/>
            <person name="Yagi M."/>
            <person name="Zeng S.J."/>
            <person name="Shen C.Y."/>
            <person name="Yeh C.M."/>
            <person name="Luo Y.B."/>
            <person name="Tsai W.C."/>
            <person name="Van de Peer Y."/>
            <person name="Liu Z.J."/>
        </authorList>
    </citation>
    <scope>NUCLEOTIDE SEQUENCE [LARGE SCALE GENOMIC DNA]</scope>
    <source>
        <tissue evidence="1">The whole plant</tissue>
    </source>
</reference>
<protein>
    <submittedName>
        <fullName evidence="1">Uncharacterized protein</fullName>
    </submittedName>
</protein>
<dbReference type="EMBL" id="KZ502696">
    <property type="protein sequence ID" value="PKU74081.1"/>
    <property type="molecule type" value="Genomic_DNA"/>
</dbReference>
<reference evidence="1 2" key="1">
    <citation type="journal article" date="2016" name="Sci. Rep.">
        <title>The Dendrobium catenatum Lindl. genome sequence provides insights into polysaccharide synthase, floral development and adaptive evolution.</title>
        <authorList>
            <person name="Zhang G.Q."/>
            <person name="Xu Q."/>
            <person name="Bian C."/>
            <person name="Tsai W.C."/>
            <person name="Yeh C.M."/>
            <person name="Liu K.W."/>
            <person name="Yoshida K."/>
            <person name="Zhang L.S."/>
            <person name="Chang S.B."/>
            <person name="Chen F."/>
            <person name="Shi Y."/>
            <person name="Su Y.Y."/>
            <person name="Zhang Y.Q."/>
            <person name="Chen L.J."/>
            <person name="Yin Y."/>
            <person name="Lin M."/>
            <person name="Huang H."/>
            <person name="Deng H."/>
            <person name="Wang Z.W."/>
            <person name="Zhu S.L."/>
            <person name="Zhao X."/>
            <person name="Deng C."/>
            <person name="Niu S.C."/>
            <person name="Huang J."/>
            <person name="Wang M."/>
            <person name="Liu G.H."/>
            <person name="Yang H.J."/>
            <person name="Xiao X.J."/>
            <person name="Hsiao Y.Y."/>
            <person name="Wu W.L."/>
            <person name="Chen Y.Y."/>
            <person name="Mitsuda N."/>
            <person name="Ohme-Takagi M."/>
            <person name="Luo Y.B."/>
            <person name="Van de Peer Y."/>
            <person name="Liu Z.J."/>
        </authorList>
    </citation>
    <scope>NUCLEOTIDE SEQUENCE [LARGE SCALE GENOMIC DNA]</scope>
    <source>
        <tissue evidence="1">The whole plant</tissue>
    </source>
</reference>
<name>A0A2I0WEI5_9ASPA</name>
<keyword evidence="2" id="KW-1185">Reference proteome</keyword>
<dbReference type="Proteomes" id="UP000233837">
    <property type="component" value="Unassembled WGS sequence"/>
</dbReference>
<evidence type="ECO:0000313" key="1">
    <source>
        <dbReference type="EMBL" id="PKU74081.1"/>
    </source>
</evidence>
<evidence type="ECO:0000313" key="2">
    <source>
        <dbReference type="Proteomes" id="UP000233837"/>
    </source>
</evidence>
<organism evidence="1 2">
    <name type="scientific">Dendrobium catenatum</name>
    <dbReference type="NCBI Taxonomy" id="906689"/>
    <lineage>
        <taxon>Eukaryota</taxon>
        <taxon>Viridiplantae</taxon>
        <taxon>Streptophyta</taxon>
        <taxon>Embryophyta</taxon>
        <taxon>Tracheophyta</taxon>
        <taxon>Spermatophyta</taxon>
        <taxon>Magnoliopsida</taxon>
        <taxon>Liliopsida</taxon>
        <taxon>Asparagales</taxon>
        <taxon>Orchidaceae</taxon>
        <taxon>Epidendroideae</taxon>
        <taxon>Malaxideae</taxon>
        <taxon>Dendrobiinae</taxon>
        <taxon>Dendrobium</taxon>
    </lineage>
</organism>
<proteinExistence type="predicted"/>
<accession>A0A2I0WEI5</accession>
<dbReference type="AlphaFoldDB" id="A0A2I0WEI5"/>